<dbReference type="EMBL" id="KV429043">
    <property type="protein sequence ID" value="KZT71856.1"/>
    <property type="molecule type" value="Genomic_DNA"/>
</dbReference>
<comment type="similarity">
    <text evidence="2">Belongs to the major facilitator superfamily.</text>
</comment>
<dbReference type="PANTHER" id="PTHR23514:SF3">
    <property type="entry name" value="BYPASS OF STOP CODON PROTEIN 6"/>
    <property type="match status" value="1"/>
</dbReference>
<reference evidence="9 10" key="1">
    <citation type="journal article" date="2016" name="Mol. Biol. Evol.">
        <title>Comparative Genomics of Early-Diverging Mushroom-Forming Fungi Provides Insights into the Origins of Lignocellulose Decay Capabilities.</title>
        <authorList>
            <person name="Nagy L.G."/>
            <person name="Riley R."/>
            <person name="Tritt A."/>
            <person name="Adam C."/>
            <person name="Daum C."/>
            <person name="Floudas D."/>
            <person name="Sun H."/>
            <person name="Yadav J.S."/>
            <person name="Pangilinan J."/>
            <person name="Larsson K.H."/>
            <person name="Matsuura K."/>
            <person name="Barry K."/>
            <person name="Labutti K."/>
            <person name="Kuo R."/>
            <person name="Ohm R.A."/>
            <person name="Bhattacharya S.S."/>
            <person name="Shirouzu T."/>
            <person name="Yoshinaga Y."/>
            <person name="Martin F.M."/>
            <person name="Grigoriev I.V."/>
            <person name="Hibbett D.S."/>
        </authorList>
    </citation>
    <scope>NUCLEOTIDE SEQUENCE [LARGE SCALE GENOMIC DNA]</scope>
    <source>
        <strain evidence="9 10">L-15889</strain>
    </source>
</reference>
<dbReference type="AlphaFoldDB" id="A0A165SE59"/>
<dbReference type="PANTHER" id="PTHR23514">
    <property type="entry name" value="BYPASS OF STOP CODON PROTEIN 6"/>
    <property type="match status" value="1"/>
</dbReference>
<dbReference type="InterPro" id="IPR011701">
    <property type="entry name" value="MFS"/>
</dbReference>
<protein>
    <submittedName>
        <fullName evidence="9">MFS general substrate transporter</fullName>
    </submittedName>
</protein>
<feature type="transmembrane region" description="Helical" evidence="7">
    <location>
        <begin position="79"/>
        <end position="96"/>
    </location>
</feature>
<keyword evidence="5 7" id="KW-1133">Transmembrane helix</keyword>
<evidence type="ECO:0000256" key="5">
    <source>
        <dbReference type="ARBA" id="ARBA00022989"/>
    </source>
</evidence>
<gene>
    <name evidence="9" type="ORF">DAEQUDRAFT_723464</name>
</gene>
<name>A0A165SE59_9APHY</name>
<keyword evidence="4 7" id="KW-0812">Transmembrane</keyword>
<organism evidence="9 10">
    <name type="scientific">Daedalea quercina L-15889</name>
    <dbReference type="NCBI Taxonomy" id="1314783"/>
    <lineage>
        <taxon>Eukaryota</taxon>
        <taxon>Fungi</taxon>
        <taxon>Dikarya</taxon>
        <taxon>Basidiomycota</taxon>
        <taxon>Agaricomycotina</taxon>
        <taxon>Agaricomycetes</taxon>
        <taxon>Polyporales</taxon>
        <taxon>Fomitopsis</taxon>
    </lineage>
</organism>
<accession>A0A165SE59</accession>
<evidence type="ECO:0000256" key="7">
    <source>
        <dbReference type="SAM" id="Phobius"/>
    </source>
</evidence>
<evidence type="ECO:0000256" key="2">
    <source>
        <dbReference type="ARBA" id="ARBA00008335"/>
    </source>
</evidence>
<evidence type="ECO:0000256" key="3">
    <source>
        <dbReference type="ARBA" id="ARBA00022448"/>
    </source>
</evidence>
<dbReference type="Pfam" id="PF07690">
    <property type="entry name" value="MFS_1"/>
    <property type="match status" value="1"/>
</dbReference>
<dbReference type="InterPro" id="IPR051788">
    <property type="entry name" value="MFS_Transporter"/>
</dbReference>
<dbReference type="STRING" id="1314783.A0A165SE59"/>
<evidence type="ECO:0000313" key="9">
    <source>
        <dbReference type="EMBL" id="KZT71856.1"/>
    </source>
</evidence>
<feature type="transmembrane region" description="Helical" evidence="7">
    <location>
        <begin position="49"/>
        <end position="73"/>
    </location>
</feature>
<keyword evidence="6 7" id="KW-0472">Membrane</keyword>
<feature type="domain" description="Major facilitator superfamily (MFS) profile" evidence="8">
    <location>
        <begin position="1"/>
        <end position="249"/>
    </location>
</feature>
<keyword evidence="10" id="KW-1185">Reference proteome</keyword>
<dbReference type="Gene3D" id="1.20.1250.20">
    <property type="entry name" value="MFS general substrate transporter like domains"/>
    <property type="match status" value="1"/>
</dbReference>
<evidence type="ECO:0000256" key="1">
    <source>
        <dbReference type="ARBA" id="ARBA00004127"/>
    </source>
</evidence>
<comment type="subcellular location">
    <subcellularLocation>
        <location evidence="1">Endomembrane system</location>
        <topology evidence="1">Multi-pass membrane protein</topology>
    </subcellularLocation>
</comment>
<dbReference type="SUPFAM" id="SSF103473">
    <property type="entry name" value="MFS general substrate transporter"/>
    <property type="match status" value="1"/>
</dbReference>
<evidence type="ECO:0000259" key="8">
    <source>
        <dbReference type="PROSITE" id="PS50850"/>
    </source>
</evidence>
<evidence type="ECO:0000313" key="10">
    <source>
        <dbReference type="Proteomes" id="UP000076727"/>
    </source>
</evidence>
<dbReference type="PROSITE" id="PS50850">
    <property type="entry name" value="MFS"/>
    <property type="match status" value="1"/>
</dbReference>
<feature type="transmembrane region" description="Helical" evidence="7">
    <location>
        <begin position="166"/>
        <end position="188"/>
    </location>
</feature>
<evidence type="ECO:0000256" key="4">
    <source>
        <dbReference type="ARBA" id="ARBA00022692"/>
    </source>
</evidence>
<dbReference type="GO" id="GO:0022857">
    <property type="term" value="F:transmembrane transporter activity"/>
    <property type="evidence" value="ECO:0007669"/>
    <property type="project" value="InterPro"/>
</dbReference>
<feature type="transmembrane region" description="Helical" evidence="7">
    <location>
        <begin position="141"/>
        <end position="160"/>
    </location>
</feature>
<keyword evidence="3" id="KW-0813">Transport</keyword>
<feature type="transmembrane region" description="Helical" evidence="7">
    <location>
        <begin position="223"/>
        <end position="243"/>
    </location>
</feature>
<dbReference type="InterPro" id="IPR020846">
    <property type="entry name" value="MFS_dom"/>
</dbReference>
<dbReference type="InterPro" id="IPR036259">
    <property type="entry name" value="MFS_trans_sf"/>
</dbReference>
<dbReference type="GO" id="GO:0016020">
    <property type="term" value="C:membrane"/>
    <property type="evidence" value="ECO:0007669"/>
    <property type="project" value="TreeGrafter"/>
</dbReference>
<dbReference type="GO" id="GO:0012505">
    <property type="term" value="C:endomembrane system"/>
    <property type="evidence" value="ECO:0007669"/>
    <property type="project" value="UniProtKB-SubCell"/>
</dbReference>
<proteinExistence type="inferred from homology"/>
<dbReference type="OrthoDB" id="413079at2759"/>
<dbReference type="Proteomes" id="UP000076727">
    <property type="component" value="Unassembled WGS sequence"/>
</dbReference>
<evidence type="ECO:0000256" key="6">
    <source>
        <dbReference type="ARBA" id="ARBA00023136"/>
    </source>
</evidence>
<sequence length="249" mass="26975">MCLALFLAGWNDGTTGPLLPRIQKVYHVCILSVNVCASASSWNRMQVNFTVASLIFVFNCLGFVIAAAANVVLTGRFGFRWVMTIGSIAQVLGYVLEAIAPPFPAFVSGYFVNGFGIALQDAGANGYVGSWRKGSETKMSILHAVYGLGAFCSPLISTHFSEQRHWSFHYLTSLGIAVLNTTVLCAVLRFRTQDECLAEIGQIQPEASGSEGGKYKQMIRLRALHLLALFALIYVGIEATLGGKHTSKI</sequence>